<dbReference type="SUPFAM" id="SSF52172">
    <property type="entry name" value="CheY-like"/>
    <property type="match status" value="1"/>
</dbReference>
<dbReference type="PROSITE" id="PS50043">
    <property type="entry name" value="HTH_LUXR_2"/>
    <property type="match status" value="1"/>
</dbReference>
<dbReference type="Pfam" id="PF00196">
    <property type="entry name" value="GerE"/>
    <property type="match status" value="1"/>
</dbReference>
<dbReference type="PATRIC" id="fig|316.97.peg.2895"/>
<proteinExistence type="predicted"/>
<dbReference type="GO" id="GO:0006355">
    <property type="term" value="P:regulation of DNA-templated transcription"/>
    <property type="evidence" value="ECO:0007669"/>
    <property type="project" value="InterPro"/>
</dbReference>
<name>A0A023WTV2_STUST</name>
<keyword evidence="1 2" id="KW-0597">Phosphoprotein</keyword>
<dbReference type="AlphaFoldDB" id="A0A023WTV2"/>
<evidence type="ECO:0000256" key="2">
    <source>
        <dbReference type="PROSITE-ProRule" id="PRU00169"/>
    </source>
</evidence>
<evidence type="ECO:0000259" key="3">
    <source>
        <dbReference type="PROSITE" id="PS50043"/>
    </source>
</evidence>
<dbReference type="NCBIfam" id="NF041830">
    <property type="entry name" value="RR_TF_ErdR"/>
    <property type="match status" value="1"/>
</dbReference>
<dbReference type="InterPro" id="IPR011006">
    <property type="entry name" value="CheY-like_superfamily"/>
</dbReference>
<reference evidence="5 6" key="1">
    <citation type="submission" date="2014-03" db="EMBL/GenBank/DDBJ databases">
        <title>Complete genome sequence of Pseudomonas stutzeri 19SMN4.</title>
        <authorList>
            <person name="Brunet-Galmes I."/>
            <person name="Nogales B."/>
            <person name="Busquets A."/>
            <person name="Pena A."/>
            <person name="Gomila M."/>
            <person name="Garcia-Valdes E."/>
            <person name="Lalucat J."/>
            <person name="Bennasar A."/>
            <person name="Bosch R."/>
        </authorList>
    </citation>
    <scope>NUCLEOTIDE SEQUENCE [LARGE SCALE GENOMIC DNA]</scope>
    <source>
        <strain evidence="5 6">19SMN4</strain>
    </source>
</reference>
<evidence type="ECO:0000313" key="6">
    <source>
        <dbReference type="Proteomes" id="UP000025238"/>
    </source>
</evidence>
<dbReference type="InterPro" id="IPR000792">
    <property type="entry name" value="Tscrpt_reg_LuxR_C"/>
</dbReference>
<evidence type="ECO:0000259" key="4">
    <source>
        <dbReference type="PROSITE" id="PS50110"/>
    </source>
</evidence>
<feature type="modified residue" description="4-aspartylphosphate" evidence="2">
    <location>
        <position position="58"/>
    </location>
</feature>
<dbReference type="Proteomes" id="UP000025238">
    <property type="component" value="Chromosome"/>
</dbReference>
<gene>
    <name evidence="5" type="ORF">UIB01_14475</name>
</gene>
<sequence>MAAYEIIIADDHPLFRSALQQALTMGLGEDVRLVEAASIAELEAFLNQGADWDLVLLDLNMPGAYGFSGLVLLRGQYPHLPVVMISAQEDAAVVARSREFGASGFIPKSSSLETIQEAVRAVLDGDVWWPSNIQDVANVSDEAKAASAGLASLTPQQFRVLTMVCDGLLNKQIAYELNVSEATIKAHVTAIFRKLGVRTRTQAALLLQQMGSIPTS</sequence>
<dbReference type="InterPro" id="IPR001789">
    <property type="entry name" value="Sig_transdc_resp-reg_receiver"/>
</dbReference>
<dbReference type="PANTHER" id="PTHR45566:SF1">
    <property type="entry name" value="HTH-TYPE TRANSCRIPTIONAL REGULATOR YHJB-RELATED"/>
    <property type="match status" value="1"/>
</dbReference>
<dbReference type="PROSITE" id="PS00622">
    <property type="entry name" value="HTH_LUXR_1"/>
    <property type="match status" value="1"/>
</dbReference>
<dbReference type="SMART" id="SM00448">
    <property type="entry name" value="REC"/>
    <property type="match status" value="1"/>
</dbReference>
<dbReference type="CDD" id="cd17535">
    <property type="entry name" value="REC_NarL-like"/>
    <property type="match status" value="1"/>
</dbReference>
<protein>
    <submittedName>
        <fullName evidence="5">LuxR family transcriptional regulator</fullName>
    </submittedName>
</protein>
<dbReference type="InterPro" id="IPR058245">
    <property type="entry name" value="NreC/VraR/RcsB-like_REC"/>
</dbReference>
<feature type="domain" description="Response regulatory" evidence="4">
    <location>
        <begin position="5"/>
        <end position="123"/>
    </location>
</feature>
<evidence type="ECO:0000256" key="1">
    <source>
        <dbReference type="ARBA" id="ARBA00022553"/>
    </source>
</evidence>
<feature type="domain" description="HTH luxR-type" evidence="3">
    <location>
        <begin position="146"/>
        <end position="211"/>
    </location>
</feature>
<dbReference type="CDD" id="cd06170">
    <property type="entry name" value="LuxR_C_like"/>
    <property type="match status" value="1"/>
</dbReference>
<dbReference type="OrthoDB" id="9814495at2"/>
<accession>A0A023WTV2</accession>
<dbReference type="Pfam" id="PF00072">
    <property type="entry name" value="Response_reg"/>
    <property type="match status" value="1"/>
</dbReference>
<dbReference type="Gene3D" id="3.40.50.2300">
    <property type="match status" value="1"/>
</dbReference>
<dbReference type="EMBL" id="CP007509">
    <property type="protein sequence ID" value="AHY43617.1"/>
    <property type="molecule type" value="Genomic_DNA"/>
</dbReference>
<dbReference type="PANTHER" id="PTHR45566">
    <property type="entry name" value="HTH-TYPE TRANSCRIPTIONAL REGULATOR YHJB-RELATED"/>
    <property type="match status" value="1"/>
</dbReference>
<dbReference type="SMART" id="SM00421">
    <property type="entry name" value="HTH_LUXR"/>
    <property type="match status" value="1"/>
</dbReference>
<organism evidence="5 6">
    <name type="scientific">Stutzerimonas stutzeri</name>
    <name type="common">Pseudomonas stutzeri</name>
    <dbReference type="NCBI Taxonomy" id="316"/>
    <lineage>
        <taxon>Bacteria</taxon>
        <taxon>Pseudomonadati</taxon>
        <taxon>Pseudomonadota</taxon>
        <taxon>Gammaproteobacteria</taxon>
        <taxon>Pseudomonadales</taxon>
        <taxon>Pseudomonadaceae</taxon>
        <taxon>Stutzerimonas</taxon>
    </lineage>
</organism>
<dbReference type="PROSITE" id="PS50110">
    <property type="entry name" value="RESPONSE_REGULATORY"/>
    <property type="match status" value="1"/>
</dbReference>
<dbReference type="InterPro" id="IPR051015">
    <property type="entry name" value="EvgA-like"/>
</dbReference>
<dbReference type="PRINTS" id="PR00038">
    <property type="entry name" value="HTHLUXR"/>
</dbReference>
<evidence type="ECO:0000313" key="5">
    <source>
        <dbReference type="EMBL" id="AHY43617.1"/>
    </source>
</evidence>
<dbReference type="KEGG" id="pstu:UIB01_14475"/>
<dbReference type="GO" id="GO:0000160">
    <property type="term" value="P:phosphorelay signal transduction system"/>
    <property type="evidence" value="ECO:0007669"/>
    <property type="project" value="InterPro"/>
</dbReference>